<gene>
    <name evidence="2" type="ORF">KCU76_g9930</name>
</gene>
<evidence type="ECO:0000313" key="3">
    <source>
        <dbReference type="Proteomes" id="UP000779574"/>
    </source>
</evidence>
<feature type="non-terminal residue" evidence="2">
    <location>
        <position position="293"/>
    </location>
</feature>
<organism evidence="2 3">
    <name type="scientific">Aureobasidium melanogenum</name>
    <name type="common">Aureobasidium pullulans var. melanogenum</name>
    <dbReference type="NCBI Taxonomy" id="46634"/>
    <lineage>
        <taxon>Eukaryota</taxon>
        <taxon>Fungi</taxon>
        <taxon>Dikarya</taxon>
        <taxon>Ascomycota</taxon>
        <taxon>Pezizomycotina</taxon>
        <taxon>Dothideomycetes</taxon>
        <taxon>Dothideomycetidae</taxon>
        <taxon>Dothideales</taxon>
        <taxon>Saccotheciaceae</taxon>
        <taxon>Aureobasidium</taxon>
    </lineage>
</organism>
<comment type="caution">
    <text evidence="2">The sequence shown here is derived from an EMBL/GenBank/DDBJ whole genome shotgun (WGS) entry which is preliminary data.</text>
</comment>
<feature type="region of interest" description="Disordered" evidence="1">
    <location>
        <begin position="200"/>
        <end position="244"/>
    </location>
</feature>
<feature type="compositionally biased region" description="Polar residues" evidence="1">
    <location>
        <begin position="173"/>
        <end position="182"/>
    </location>
</feature>
<sequence length="293" mass="32025">MFFTNEQLENDPELRPRIWRSETAFQQERLVLLNNLADILHSQADTPPLTSDDLPLASPTSTIIAADPEKTPRPTSSMFSSSLASSITSPVRSVSSIFSLPFGSSSRLSVAGSGSTSHAPIVFNSPQTSTFSFETANVSPVKADSVMGSPVKFRSPSIFKRKSKKNEKKAPEDNNSAASSNTSIKEGSIFDFIKSATTKKSARQSKSNKSNTSVDDKSFNSYGSDDEHTVKEFDRTDSSSSLDSKGMEYVVERLGFGGVGEPQPVEHQYRFVKAQIEKIKKMFLGREVAMAKL</sequence>
<dbReference type="EMBL" id="JAHFXF010000425">
    <property type="protein sequence ID" value="KAG9687998.1"/>
    <property type="molecule type" value="Genomic_DNA"/>
</dbReference>
<feature type="compositionally biased region" description="Polar residues" evidence="1">
    <location>
        <begin position="200"/>
        <end position="223"/>
    </location>
</feature>
<evidence type="ECO:0000256" key="1">
    <source>
        <dbReference type="SAM" id="MobiDB-lite"/>
    </source>
</evidence>
<name>A0A9P8EET3_AURME</name>
<dbReference type="OrthoDB" id="3920367at2759"/>
<reference evidence="2" key="2">
    <citation type="submission" date="2021-08" db="EMBL/GenBank/DDBJ databases">
        <authorList>
            <person name="Gostincar C."/>
            <person name="Sun X."/>
            <person name="Song Z."/>
            <person name="Gunde-Cimerman N."/>
        </authorList>
    </citation>
    <scope>NUCLEOTIDE SEQUENCE</scope>
    <source>
        <strain evidence="2">EXF-9911</strain>
    </source>
</reference>
<protein>
    <submittedName>
        <fullName evidence="2">Uncharacterized protein</fullName>
    </submittedName>
</protein>
<proteinExistence type="predicted"/>
<dbReference type="Proteomes" id="UP000779574">
    <property type="component" value="Unassembled WGS sequence"/>
</dbReference>
<evidence type="ECO:0000313" key="2">
    <source>
        <dbReference type="EMBL" id="KAG9687998.1"/>
    </source>
</evidence>
<accession>A0A9P8EET3</accession>
<feature type="compositionally biased region" description="Basic and acidic residues" evidence="1">
    <location>
        <begin position="225"/>
        <end position="237"/>
    </location>
</feature>
<reference evidence="2" key="1">
    <citation type="journal article" date="2021" name="J Fungi (Basel)">
        <title>Virulence traits and population genomics of the black yeast Aureobasidium melanogenum.</title>
        <authorList>
            <person name="Cernosa A."/>
            <person name="Sun X."/>
            <person name="Gostincar C."/>
            <person name="Fang C."/>
            <person name="Gunde-Cimerman N."/>
            <person name="Song Z."/>
        </authorList>
    </citation>
    <scope>NUCLEOTIDE SEQUENCE</scope>
    <source>
        <strain evidence="2">EXF-9911</strain>
    </source>
</reference>
<dbReference type="AlphaFoldDB" id="A0A9P8EET3"/>
<feature type="region of interest" description="Disordered" evidence="1">
    <location>
        <begin position="157"/>
        <end position="182"/>
    </location>
</feature>